<proteinExistence type="predicted"/>
<evidence type="ECO:0000256" key="2">
    <source>
        <dbReference type="SAM" id="Phobius"/>
    </source>
</evidence>
<comment type="caution">
    <text evidence="3">The sequence shown here is derived from an EMBL/GenBank/DDBJ whole genome shotgun (WGS) entry which is preliminary data.</text>
</comment>
<gene>
    <name evidence="3" type="ORF">NC998_01145</name>
</gene>
<protein>
    <submittedName>
        <fullName evidence="3">Uncharacterized protein</fullName>
    </submittedName>
</protein>
<keyword evidence="2" id="KW-1133">Transmembrane helix</keyword>
<evidence type="ECO:0000256" key="1">
    <source>
        <dbReference type="SAM" id="MobiDB-lite"/>
    </source>
</evidence>
<organism evidence="3 4">
    <name type="scientific">Trichocoleus desertorum GB2-A4</name>
    <dbReference type="NCBI Taxonomy" id="2933944"/>
    <lineage>
        <taxon>Bacteria</taxon>
        <taxon>Bacillati</taxon>
        <taxon>Cyanobacteriota</taxon>
        <taxon>Cyanophyceae</taxon>
        <taxon>Leptolyngbyales</taxon>
        <taxon>Trichocoleusaceae</taxon>
        <taxon>Trichocoleus</taxon>
    </lineage>
</organism>
<keyword evidence="2" id="KW-0812">Transmembrane</keyword>
<sequence>MPVQVQTQRSGRFMDPWPYLTLATAVVMLLALINAGFVGKTLLATSLNVDPEEATELQPIQVEKTPIGALRIDTEATIPDNQWVTYEIQLRDRQGNLLASGIKQAWSESGTWNEEGESGTWQESDLTGGLDVRPNQSEPMTIAIQVLDYTNTSGQEIDQPVPITVTVQNGVVDGRYLWAGLIGTTSLALLSLVAVPLTGAQVIEKTIPDSDVGDRAVMGGSDRLVRVTVDITSDETSPKALEVELFVKDQNGEQIYTNSFPVKLSLSKENGKVDEGTGTLTVFFLLEPRSSYGFYAEVVPDGPIDKTELVVRDGAKTLIPVQVVHLKTI</sequence>
<name>A0ABV0J1Q4_9CYAN</name>
<dbReference type="Proteomes" id="UP001464891">
    <property type="component" value="Unassembled WGS sequence"/>
</dbReference>
<evidence type="ECO:0000313" key="4">
    <source>
        <dbReference type="Proteomes" id="UP001464891"/>
    </source>
</evidence>
<accession>A0ABV0J1Q4</accession>
<keyword evidence="4" id="KW-1185">Reference proteome</keyword>
<feature type="region of interest" description="Disordered" evidence="1">
    <location>
        <begin position="108"/>
        <end position="135"/>
    </location>
</feature>
<evidence type="ECO:0000313" key="3">
    <source>
        <dbReference type="EMBL" id="MEP0815697.1"/>
    </source>
</evidence>
<feature type="transmembrane region" description="Helical" evidence="2">
    <location>
        <begin position="17"/>
        <end position="38"/>
    </location>
</feature>
<keyword evidence="2" id="KW-0472">Membrane</keyword>
<reference evidence="3 4" key="1">
    <citation type="submission" date="2022-04" db="EMBL/GenBank/DDBJ databases">
        <title>Positive selection, recombination, and allopatry shape intraspecific diversity of widespread and dominant cyanobacteria.</title>
        <authorList>
            <person name="Wei J."/>
            <person name="Shu W."/>
            <person name="Hu C."/>
        </authorList>
    </citation>
    <scope>NUCLEOTIDE SEQUENCE [LARGE SCALE GENOMIC DNA]</scope>
    <source>
        <strain evidence="3 4">GB2-A4</strain>
    </source>
</reference>
<dbReference type="EMBL" id="JAMPKM010000001">
    <property type="protein sequence ID" value="MEP0815697.1"/>
    <property type="molecule type" value="Genomic_DNA"/>
</dbReference>
<dbReference type="RefSeq" id="WP_190431242.1">
    <property type="nucleotide sequence ID" value="NZ_JAMPKM010000001.1"/>
</dbReference>